<dbReference type="EMBL" id="LQYT01000113">
    <property type="protein sequence ID" value="KYD11148.1"/>
    <property type="molecule type" value="Genomic_DNA"/>
</dbReference>
<name>A0A150LFP4_9BACI</name>
<evidence type="ECO:0000313" key="2">
    <source>
        <dbReference type="Proteomes" id="UP000075683"/>
    </source>
</evidence>
<organism evidence="1 2">
    <name type="scientific">Caldibacillus debilis</name>
    <dbReference type="NCBI Taxonomy" id="301148"/>
    <lineage>
        <taxon>Bacteria</taxon>
        <taxon>Bacillati</taxon>
        <taxon>Bacillota</taxon>
        <taxon>Bacilli</taxon>
        <taxon>Bacillales</taxon>
        <taxon>Bacillaceae</taxon>
        <taxon>Caldibacillus</taxon>
    </lineage>
</organism>
<sequence length="44" mass="5119">MENEFAGCLLHLIFGLILCPEEFYTCGRMGRRFRRAPTITAIDR</sequence>
<gene>
    <name evidence="1" type="ORF">B4135_3263</name>
</gene>
<dbReference type="Proteomes" id="UP000075683">
    <property type="component" value="Unassembled WGS sequence"/>
</dbReference>
<dbReference type="STRING" id="301148.B4135_3263"/>
<accession>A0A150LFP4</accession>
<protein>
    <submittedName>
        <fullName evidence="1">Uncharacterized protein</fullName>
    </submittedName>
</protein>
<dbReference type="AlphaFoldDB" id="A0A150LFP4"/>
<evidence type="ECO:0000313" key="1">
    <source>
        <dbReference type="EMBL" id="KYD11148.1"/>
    </source>
</evidence>
<proteinExistence type="predicted"/>
<comment type="caution">
    <text evidence="1">The sequence shown here is derived from an EMBL/GenBank/DDBJ whole genome shotgun (WGS) entry which is preliminary data.</text>
</comment>
<reference evidence="1 2" key="1">
    <citation type="submission" date="2016-01" db="EMBL/GenBank/DDBJ databases">
        <title>Draft Genome Sequences of Seven Thermophilic Sporeformers Isolated from Foods.</title>
        <authorList>
            <person name="Berendsen E.M."/>
            <person name="Wells-Bennik M.H."/>
            <person name="Krawcyk A.O."/>
            <person name="De Jong A."/>
            <person name="Holsappel S."/>
            <person name="Eijlander R.T."/>
            <person name="Kuipers O.P."/>
        </authorList>
    </citation>
    <scope>NUCLEOTIDE SEQUENCE [LARGE SCALE GENOMIC DNA]</scope>
    <source>
        <strain evidence="1 2">B4135</strain>
    </source>
</reference>